<proteinExistence type="predicted"/>
<gene>
    <name evidence="1" type="ORF">KSP40_PGU013207</name>
</gene>
<reference evidence="1 2" key="1">
    <citation type="journal article" date="2022" name="Nat. Plants">
        <title>Genomes of leafy and leafless Platanthera orchids illuminate the evolution of mycoheterotrophy.</title>
        <authorList>
            <person name="Li M.H."/>
            <person name="Liu K.W."/>
            <person name="Li Z."/>
            <person name="Lu H.C."/>
            <person name="Ye Q.L."/>
            <person name="Zhang D."/>
            <person name="Wang J.Y."/>
            <person name="Li Y.F."/>
            <person name="Zhong Z.M."/>
            <person name="Liu X."/>
            <person name="Yu X."/>
            <person name="Liu D.K."/>
            <person name="Tu X.D."/>
            <person name="Liu B."/>
            <person name="Hao Y."/>
            <person name="Liao X.Y."/>
            <person name="Jiang Y.T."/>
            <person name="Sun W.H."/>
            <person name="Chen J."/>
            <person name="Chen Y.Q."/>
            <person name="Ai Y."/>
            <person name="Zhai J.W."/>
            <person name="Wu S.S."/>
            <person name="Zhou Z."/>
            <person name="Hsiao Y.Y."/>
            <person name="Wu W.L."/>
            <person name="Chen Y.Y."/>
            <person name="Lin Y.F."/>
            <person name="Hsu J.L."/>
            <person name="Li C.Y."/>
            <person name="Wang Z.W."/>
            <person name="Zhao X."/>
            <person name="Zhong W.Y."/>
            <person name="Ma X.K."/>
            <person name="Ma L."/>
            <person name="Huang J."/>
            <person name="Chen G.Z."/>
            <person name="Huang M.Z."/>
            <person name="Huang L."/>
            <person name="Peng D.H."/>
            <person name="Luo Y.B."/>
            <person name="Zou S.Q."/>
            <person name="Chen S.P."/>
            <person name="Lan S."/>
            <person name="Tsai W.C."/>
            <person name="Van de Peer Y."/>
            <person name="Liu Z.J."/>
        </authorList>
    </citation>
    <scope>NUCLEOTIDE SEQUENCE [LARGE SCALE GENOMIC DNA]</scope>
    <source>
        <strain evidence="1">Lor288</strain>
    </source>
</reference>
<dbReference type="Proteomes" id="UP001412067">
    <property type="component" value="Unassembled WGS sequence"/>
</dbReference>
<evidence type="ECO:0000313" key="2">
    <source>
        <dbReference type="Proteomes" id="UP001412067"/>
    </source>
</evidence>
<keyword evidence="2" id="KW-1185">Reference proteome</keyword>
<evidence type="ECO:0000313" key="1">
    <source>
        <dbReference type="EMBL" id="KAK8940048.1"/>
    </source>
</evidence>
<organism evidence="1 2">
    <name type="scientific">Platanthera guangdongensis</name>
    <dbReference type="NCBI Taxonomy" id="2320717"/>
    <lineage>
        <taxon>Eukaryota</taxon>
        <taxon>Viridiplantae</taxon>
        <taxon>Streptophyta</taxon>
        <taxon>Embryophyta</taxon>
        <taxon>Tracheophyta</taxon>
        <taxon>Spermatophyta</taxon>
        <taxon>Magnoliopsida</taxon>
        <taxon>Liliopsida</taxon>
        <taxon>Asparagales</taxon>
        <taxon>Orchidaceae</taxon>
        <taxon>Orchidoideae</taxon>
        <taxon>Orchideae</taxon>
        <taxon>Orchidinae</taxon>
        <taxon>Platanthera</taxon>
    </lineage>
</organism>
<name>A0ABR2LGW7_9ASPA</name>
<accession>A0ABR2LGW7</accession>
<dbReference type="EMBL" id="JBBWWR010000020">
    <property type="protein sequence ID" value="KAK8940048.1"/>
    <property type="molecule type" value="Genomic_DNA"/>
</dbReference>
<protein>
    <submittedName>
        <fullName evidence="1">Uncharacterized protein</fullName>
    </submittedName>
</protein>
<sequence length="191" mass="20152">MERLAAPAGRPGLGELAGHACWRSGTRCCWLASWGQVVIFVIRRASGLSALLMVGGLEAGLLATWQSAPNFSLKPVFTSLSSPYFSLSLQFPATFGYLCGYLYGRVSAAAGDLGDGLSHRLARAGGAGPVTFREWLRHRPPRYIKPPADRPCFDSGAAREVNIPVVDLGAGESEAAAAVSAACRTGVSSRR</sequence>
<comment type="caution">
    <text evidence="1">The sequence shown here is derived from an EMBL/GenBank/DDBJ whole genome shotgun (WGS) entry which is preliminary data.</text>
</comment>